<dbReference type="EMBL" id="JAACJN010000013">
    <property type="protein sequence ID" value="KAF5390892.1"/>
    <property type="molecule type" value="Genomic_DNA"/>
</dbReference>
<accession>A0A8H5MED3</accession>
<reference evidence="2 3" key="1">
    <citation type="journal article" date="2020" name="ISME J.">
        <title>Uncovering the hidden diversity of litter-decomposition mechanisms in mushroom-forming fungi.</title>
        <authorList>
            <person name="Floudas D."/>
            <person name="Bentzer J."/>
            <person name="Ahren D."/>
            <person name="Johansson T."/>
            <person name="Persson P."/>
            <person name="Tunlid A."/>
        </authorList>
    </citation>
    <scope>NUCLEOTIDE SEQUENCE [LARGE SCALE GENOMIC DNA]</scope>
    <source>
        <strain evidence="2 3">CBS 406.79</strain>
    </source>
</reference>
<gene>
    <name evidence="2" type="ORF">D9757_004478</name>
</gene>
<feature type="region of interest" description="Disordered" evidence="1">
    <location>
        <begin position="51"/>
        <end position="72"/>
    </location>
</feature>
<protein>
    <submittedName>
        <fullName evidence="2">Uncharacterized protein</fullName>
    </submittedName>
</protein>
<evidence type="ECO:0000256" key="1">
    <source>
        <dbReference type="SAM" id="MobiDB-lite"/>
    </source>
</evidence>
<proteinExistence type="predicted"/>
<evidence type="ECO:0000313" key="2">
    <source>
        <dbReference type="EMBL" id="KAF5390892.1"/>
    </source>
</evidence>
<evidence type="ECO:0000313" key="3">
    <source>
        <dbReference type="Proteomes" id="UP000518752"/>
    </source>
</evidence>
<organism evidence="2 3">
    <name type="scientific">Collybiopsis confluens</name>
    <dbReference type="NCBI Taxonomy" id="2823264"/>
    <lineage>
        <taxon>Eukaryota</taxon>
        <taxon>Fungi</taxon>
        <taxon>Dikarya</taxon>
        <taxon>Basidiomycota</taxon>
        <taxon>Agaricomycotina</taxon>
        <taxon>Agaricomycetes</taxon>
        <taxon>Agaricomycetidae</taxon>
        <taxon>Agaricales</taxon>
        <taxon>Marasmiineae</taxon>
        <taxon>Omphalotaceae</taxon>
        <taxon>Collybiopsis</taxon>
    </lineage>
</organism>
<dbReference type="Proteomes" id="UP000518752">
    <property type="component" value="Unassembled WGS sequence"/>
</dbReference>
<name>A0A8H5MED3_9AGAR</name>
<comment type="caution">
    <text evidence="2">The sequence shown here is derived from an EMBL/GenBank/DDBJ whole genome shotgun (WGS) entry which is preliminary data.</text>
</comment>
<keyword evidence="3" id="KW-1185">Reference proteome</keyword>
<sequence length="72" mass="7975">MTLTGFTFDAAALFQTTICLFSISQNPLLTFGATELDYDVHCHDSDDPGWDVQGPPMEYKSPDYNAPITRSV</sequence>
<dbReference type="AlphaFoldDB" id="A0A8H5MED3"/>